<dbReference type="Proteomes" id="UP000675880">
    <property type="component" value="Unassembled WGS sequence"/>
</dbReference>
<protein>
    <submittedName>
        <fullName evidence="2">Integrase catalytic domain-containing protein</fullName>
    </submittedName>
</protein>
<sequence>MLRRPLESAQYAATSYQRVLAAHGFIPSMSRTGNCWDNACVESFFGTLKRELVYHRRYGTREEATQDIFEYIEVFYNRTRRHSTLGYDSPAEFEARAAVA</sequence>
<keyword evidence="3" id="KW-1185">Reference proteome</keyword>
<dbReference type="PROSITE" id="PS50994">
    <property type="entry name" value="INTEGRASE"/>
    <property type="match status" value="1"/>
</dbReference>
<proteinExistence type="predicted"/>
<gene>
    <name evidence="2" type="ORF">NSPZN2_70119</name>
</gene>
<evidence type="ECO:0000259" key="1">
    <source>
        <dbReference type="PROSITE" id="PS50994"/>
    </source>
</evidence>
<dbReference type="PANTHER" id="PTHR46889:SF4">
    <property type="entry name" value="TRANSPOSASE INSO FOR INSERTION SEQUENCE ELEMENT IS911B-RELATED"/>
    <property type="match status" value="1"/>
</dbReference>
<dbReference type="Pfam" id="PF13333">
    <property type="entry name" value="rve_2"/>
    <property type="match status" value="1"/>
</dbReference>
<evidence type="ECO:0000313" key="3">
    <source>
        <dbReference type="Proteomes" id="UP000675880"/>
    </source>
</evidence>
<dbReference type="InterPro" id="IPR050900">
    <property type="entry name" value="Transposase_IS3/IS150/IS904"/>
</dbReference>
<accession>A0ABM8S9G7</accession>
<dbReference type="PANTHER" id="PTHR46889">
    <property type="entry name" value="TRANSPOSASE INSF FOR INSERTION SEQUENCE IS3B-RELATED"/>
    <property type="match status" value="1"/>
</dbReference>
<reference evidence="2 3" key="1">
    <citation type="submission" date="2021-02" db="EMBL/GenBank/DDBJ databases">
        <authorList>
            <person name="Han P."/>
        </authorList>
    </citation>
    <scope>NUCLEOTIDE SEQUENCE [LARGE SCALE GENOMIC DNA]</scope>
    <source>
        <strain evidence="2">Candidatus Nitrospira sp. ZN2</strain>
    </source>
</reference>
<comment type="caution">
    <text evidence="2">The sequence shown here is derived from an EMBL/GenBank/DDBJ whole genome shotgun (WGS) entry which is preliminary data.</text>
</comment>
<dbReference type="Gene3D" id="3.30.420.10">
    <property type="entry name" value="Ribonuclease H-like superfamily/Ribonuclease H"/>
    <property type="match status" value="1"/>
</dbReference>
<dbReference type="SUPFAM" id="SSF53098">
    <property type="entry name" value="Ribonuclease H-like"/>
    <property type="match status" value="1"/>
</dbReference>
<evidence type="ECO:0000313" key="2">
    <source>
        <dbReference type="EMBL" id="CAE6796527.1"/>
    </source>
</evidence>
<feature type="domain" description="Integrase catalytic" evidence="1">
    <location>
        <begin position="1"/>
        <end position="98"/>
    </location>
</feature>
<dbReference type="InterPro" id="IPR012337">
    <property type="entry name" value="RNaseH-like_sf"/>
</dbReference>
<dbReference type="EMBL" id="CAJNBJ010000020">
    <property type="protein sequence ID" value="CAE6796527.1"/>
    <property type="molecule type" value="Genomic_DNA"/>
</dbReference>
<dbReference type="InterPro" id="IPR036397">
    <property type="entry name" value="RNaseH_sf"/>
</dbReference>
<organism evidence="2 3">
    <name type="scientific">Nitrospira defluvii</name>
    <dbReference type="NCBI Taxonomy" id="330214"/>
    <lineage>
        <taxon>Bacteria</taxon>
        <taxon>Pseudomonadati</taxon>
        <taxon>Nitrospirota</taxon>
        <taxon>Nitrospiria</taxon>
        <taxon>Nitrospirales</taxon>
        <taxon>Nitrospiraceae</taxon>
        <taxon>Nitrospira</taxon>
    </lineage>
</organism>
<dbReference type="InterPro" id="IPR001584">
    <property type="entry name" value="Integrase_cat-core"/>
</dbReference>
<name>A0ABM8S9G7_9BACT</name>